<feature type="transmembrane region" description="Helical" evidence="2">
    <location>
        <begin position="20"/>
        <end position="39"/>
    </location>
</feature>
<feature type="transmembrane region" description="Helical" evidence="2">
    <location>
        <begin position="51"/>
        <end position="70"/>
    </location>
</feature>
<keyword evidence="2" id="KW-0812">Transmembrane</keyword>
<dbReference type="InterPro" id="IPR006311">
    <property type="entry name" value="TAT_signal"/>
</dbReference>
<gene>
    <name evidence="3" type="ORF">F6W70_00510</name>
</gene>
<evidence type="ECO:0000256" key="1">
    <source>
        <dbReference type="SAM" id="MobiDB-lite"/>
    </source>
</evidence>
<protein>
    <submittedName>
        <fullName evidence="3">Uncharacterized protein</fullName>
    </submittedName>
</protein>
<dbReference type="RefSeq" id="WP_151485626.1">
    <property type="nucleotide sequence ID" value="NZ_BAAAIN010000002.1"/>
</dbReference>
<accession>A0AAD3ZYT1</accession>
<sequence>MNDCIPASGLLAESGADPLTLAGLLVLAVLLIAGGLVLTVRVGGRGRRGRLAGGALLLALAVAGGGLIAAPSSATAAESCPAVQPQPQPQPDPQPQPGVDTRLDVFGASAQEWAGTHDRVPETVGLYNPEQERGTDTIPLETALAQCDTDYVPGPVPMWLILVDAETRAIAWRTPIRSAEAEPQQFVGIPLGTFDVYLIPDDRAVGDVLPEDANIGVNSARSWQLTNCDVEWEDTILTEGAFTTGIIGWVSASVGEGIRAEVTAAHPVLEVRLLSNLP</sequence>
<keyword evidence="2" id="KW-1133">Transmembrane helix</keyword>
<dbReference type="EMBL" id="WAAQ01000001">
    <property type="protein sequence ID" value="KAB1885981.1"/>
    <property type="molecule type" value="Genomic_DNA"/>
</dbReference>
<evidence type="ECO:0000256" key="2">
    <source>
        <dbReference type="SAM" id="Phobius"/>
    </source>
</evidence>
<dbReference type="Proteomes" id="UP000436027">
    <property type="component" value="Unassembled WGS sequence"/>
</dbReference>
<comment type="caution">
    <text evidence="3">The sequence shown here is derived from an EMBL/GenBank/DDBJ whole genome shotgun (WGS) entry which is preliminary data.</text>
</comment>
<dbReference type="PROSITE" id="PS51318">
    <property type="entry name" value="TAT"/>
    <property type="match status" value="1"/>
</dbReference>
<dbReference type="AlphaFoldDB" id="A0AAD3ZYT1"/>
<name>A0AAD3ZYT1_MICMQ</name>
<organism evidence="3 4">
    <name type="scientific">Microbacterium maritypicum</name>
    <name type="common">Microbacterium liquefaciens</name>
    <dbReference type="NCBI Taxonomy" id="33918"/>
    <lineage>
        <taxon>Bacteria</taxon>
        <taxon>Bacillati</taxon>
        <taxon>Actinomycetota</taxon>
        <taxon>Actinomycetes</taxon>
        <taxon>Micrococcales</taxon>
        <taxon>Microbacteriaceae</taxon>
        <taxon>Microbacterium</taxon>
    </lineage>
</organism>
<proteinExistence type="predicted"/>
<feature type="compositionally biased region" description="Pro residues" evidence="1">
    <location>
        <begin position="84"/>
        <end position="96"/>
    </location>
</feature>
<evidence type="ECO:0000313" key="3">
    <source>
        <dbReference type="EMBL" id="KAB1885981.1"/>
    </source>
</evidence>
<evidence type="ECO:0000313" key="4">
    <source>
        <dbReference type="Proteomes" id="UP000436027"/>
    </source>
</evidence>
<keyword evidence="2" id="KW-0472">Membrane</keyword>
<reference evidence="3 4" key="1">
    <citation type="submission" date="2019-09" db="EMBL/GenBank/DDBJ databases">
        <title>Whole genome sequencing of Microbacterium maritypicum.</title>
        <authorList>
            <person name="Lenchi N."/>
        </authorList>
    </citation>
    <scope>NUCLEOTIDE SEQUENCE [LARGE SCALE GENOMIC DNA]</scope>
    <source>
        <strain evidence="3 4">DSM 12512</strain>
    </source>
</reference>
<feature type="region of interest" description="Disordered" evidence="1">
    <location>
        <begin position="80"/>
        <end position="100"/>
    </location>
</feature>